<dbReference type="AlphaFoldDB" id="A0A0L0DC74"/>
<dbReference type="Gene3D" id="2.40.50.770">
    <property type="entry name" value="RecQ-mediated genome instability protein Rmi1, C-terminal domain"/>
    <property type="match status" value="1"/>
</dbReference>
<reference evidence="4 5" key="1">
    <citation type="submission" date="2010-05" db="EMBL/GenBank/DDBJ databases">
        <title>The Genome Sequence of Thecamonas trahens ATCC 50062.</title>
        <authorList>
            <consortium name="The Broad Institute Genome Sequencing Platform"/>
            <person name="Russ C."/>
            <person name="Cuomo C."/>
            <person name="Shea T."/>
            <person name="Young S.K."/>
            <person name="Zeng Q."/>
            <person name="Koehrsen M."/>
            <person name="Haas B."/>
            <person name="Borodovsky M."/>
            <person name="Guigo R."/>
            <person name="Alvarado L."/>
            <person name="Berlin A."/>
            <person name="Bochicchio J."/>
            <person name="Borenstein D."/>
            <person name="Chapman S."/>
            <person name="Chen Z."/>
            <person name="Freedman E."/>
            <person name="Gellesch M."/>
            <person name="Goldberg J."/>
            <person name="Griggs A."/>
            <person name="Gujja S."/>
            <person name="Heilman E."/>
            <person name="Heiman D."/>
            <person name="Hepburn T."/>
            <person name="Howarth C."/>
            <person name="Jen D."/>
            <person name="Larson L."/>
            <person name="Mehta T."/>
            <person name="Park D."/>
            <person name="Pearson M."/>
            <person name="Roberts A."/>
            <person name="Saif S."/>
            <person name="Shenoy N."/>
            <person name="Sisk P."/>
            <person name="Stolte C."/>
            <person name="Sykes S."/>
            <person name="Thomson T."/>
            <person name="Walk T."/>
            <person name="White J."/>
            <person name="Yandava C."/>
            <person name="Burger G."/>
            <person name="Gray M.W."/>
            <person name="Holland P.W.H."/>
            <person name="King N."/>
            <person name="Lang F.B.F."/>
            <person name="Roger A.J."/>
            <person name="Ruiz-Trillo I."/>
            <person name="Lander E."/>
            <person name="Nusbaum C."/>
        </authorList>
    </citation>
    <scope>NUCLEOTIDE SEQUENCE [LARGE SCALE GENOMIC DNA]</scope>
    <source>
        <strain evidence="4 5">ATCC 50062</strain>
    </source>
</reference>
<dbReference type="EMBL" id="GL349452">
    <property type="protein sequence ID" value="KNC48908.1"/>
    <property type="molecule type" value="Genomic_DNA"/>
</dbReference>
<dbReference type="GO" id="GO:0000712">
    <property type="term" value="P:resolution of meiotic recombination intermediates"/>
    <property type="evidence" value="ECO:0007669"/>
    <property type="project" value="TreeGrafter"/>
</dbReference>
<dbReference type="Proteomes" id="UP000054408">
    <property type="component" value="Unassembled WGS sequence"/>
</dbReference>
<evidence type="ECO:0000256" key="2">
    <source>
        <dbReference type="ARBA" id="ARBA00018987"/>
    </source>
</evidence>
<proteinExistence type="inferred from homology"/>
<protein>
    <recommendedName>
        <fullName evidence="2">RecQ-mediated genome instability protein 1</fullName>
    </recommendedName>
</protein>
<dbReference type="InterPro" id="IPR042470">
    <property type="entry name" value="RMI1_N_C_sf"/>
</dbReference>
<dbReference type="InterPro" id="IPR013894">
    <property type="entry name" value="RMI1_OB"/>
</dbReference>
<dbReference type="STRING" id="461836.A0A0L0DC74"/>
<evidence type="ECO:0000313" key="4">
    <source>
        <dbReference type="EMBL" id="KNC48908.1"/>
    </source>
</evidence>
<dbReference type="PANTHER" id="PTHR14790:SF15">
    <property type="entry name" value="RECQ-MEDIATED GENOME INSTABILITY PROTEIN 1"/>
    <property type="match status" value="1"/>
</dbReference>
<organism evidence="4 5">
    <name type="scientific">Thecamonas trahens ATCC 50062</name>
    <dbReference type="NCBI Taxonomy" id="461836"/>
    <lineage>
        <taxon>Eukaryota</taxon>
        <taxon>Apusozoa</taxon>
        <taxon>Apusomonadida</taxon>
        <taxon>Apusomonadidae</taxon>
        <taxon>Thecamonas</taxon>
    </lineage>
</organism>
<dbReference type="GO" id="GO:0000724">
    <property type="term" value="P:double-strand break repair via homologous recombination"/>
    <property type="evidence" value="ECO:0007669"/>
    <property type="project" value="TreeGrafter"/>
</dbReference>
<dbReference type="GO" id="GO:0031422">
    <property type="term" value="C:RecQ family helicase-topoisomerase III complex"/>
    <property type="evidence" value="ECO:0007669"/>
    <property type="project" value="TreeGrafter"/>
</dbReference>
<dbReference type="GeneID" id="25564187"/>
<feature type="domain" description="RecQ mediated genome instability protein 1 OB-fold" evidence="3">
    <location>
        <begin position="82"/>
        <end position="215"/>
    </location>
</feature>
<evidence type="ECO:0000259" key="3">
    <source>
        <dbReference type="Pfam" id="PF08585"/>
    </source>
</evidence>
<dbReference type="Pfam" id="PF08585">
    <property type="entry name" value="RMI1_N_C"/>
    <property type="match status" value="1"/>
</dbReference>
<sequence>MADPQVVAAAVSELERRGVRGVRRAWVEAAVAGGAGSAAAVWETLLATDVSCGAAAGREAGEGEARSGARWVEPVVALSGLPDGVVTRHREVIAGPALLQLTEAVDVGNPPAAGDASASATVAALADGGDDDDGEWVEYTTLGQRAARSNPRMLRLALHDGMQAVHALEIEGLPVLDGLQPGCKLLLGNVAIRRGHLLLDSTTKIEVLGGEVTDWGVAPPDPAAARVLANRAAVVIELSDDDDDFA</sequence>
<dbReference type="RefSeq" id="XP_013758325.1">
    <property type="nucleotide sequence ID" value="XM_013902871.1"/>
</dbReference>
<comment type="similarity">
    <text evidence="1">Belongs to the RMI1 family.</text>
</comment>
<keyword evidence="5" id="KW-1185">Reference proteome</keyword>
<name>A0A0L0DC74_THETB</name>
<dbReference type="PANTHER" id="PTHR14790">
    <property type="entry name" value="RECQ-MEDIATED GENOME INSTABILITY PROTEIN 1 RMI1"/>
    <property type="match status" value="1"/>
</dbReference>
<gene>
    <name evidence="4" type="ORF">AMSG_04653</name>
</gene>
<evidence type="ECO:0000313" key="5">
    <source>
        <dbReference type="Proteomes" id="UP000054408"/>
    </source>
</evidence>
<accession>A0A0L0DC74</accession>
<dbReference type="GO" id="GO:0016604">
    <property type="term" value="C:nuclear body"/>
    <property type="evidence" value="ECO:0007669"/>
    <property type="project" value="TreeGrafter"/>
</dbReference>
<evidence type="ECO:0000256" key="1">
    <source>
        <dbReference type="ARBA" id="ARBA00006395"/>
    </source>
</evidence>
<dbReference type="OrthoDB" id="341511at2759"/>